<sequence length="76" mass="8993">MVVFMFETLILPGVHRLPGKQCIVVDTECHYRYNNDVTNILGGRKRIVKMQREHLYEWKNKSMKRDTIGEDRGITL</sequence>
<keyword evidence="2" id="KW-1185">Reference proteome</keyword>
<dbReference type="AlphaFoldDB" id="A0A1N7IJ90"/>
<proteinExistence type="predicted"/>
<evidence type="ECO:0000313" key="2">
    <source>
        <dbReference type="Proteomes" id="UP000187608"/>
    </source>
</evidence>
<evidence type="ECO:0000313" key="1">
    <source>
        <dbReference type="EMBL" id="SIS37174.1"/>
    </source>
</evidence>
<reference evidence="2" key="1">
    <citation type="submission" date="2017-01" db="EMBL/GenBank/DDBJ databases">
        <authorList>
            <person name="Varghese N."/>
            <person name="Submissions S."/>
        </authorList>
    </citation>
    <scope>NUCLEOTIDE SEQUENCE [LARGE SCALE GENOMIC DNA]</scope>
    <source>
        <strain evidence="2">DSM 23127</strain>
    </source>
</reference>
<accession>A0A1N7IJ90</accession>
<organism evidence="1 2">
    <name type="scientific">Salimicrobium flavidum</name>
    <dbReference type="NCBI Taxonomy" id="570947"/>
    <lineage>
        <taxon>Bacteria</taxon>
        <taxon>Bacillati</taxon>
        <taxon>Bacillota</taxon>
        <taxon>Bacilli</taxon>
        <taxon>Bacillales</taxon>
        <taxon>Bacillaceae</taxon>
        <taxon>Salimicrobium</taxon>
    </lineage>
</organism>
<dbReference type="Proteomes" id="UP000187608">
    <property type="component" value="Unassembled WGS sequence"/>
</dbReference>
<name>A0A1N7IJ90_9BACI</name>
<gene>
    <name evidence="1" type="ORF">SAMN05421687_101250</name>
</gene>
<dbReference type="STRING" id="570947.SAMN05421687_101250"/>
<dbReference type="EMBL" id="FTOC01000001">
    <property type="protein sequence ID" value="SIS37174.1"/>
    <property type="molecule type" value="Genomic_DNA"/>
</dbReference>
<protein>
    <submittedName>
        <fullName evidence="1">Uncharacterized protein</fullName>
    </submittedName>
</protein>